<evidence type="ECO:0000313" key="3">
    <source>
        <dbReference type="EMBL" id="XCM38636.1"/>
    </source>
</evidence>
<dbReference type="SMART" id="SM00257">
    <property type="entry name" value="LysM"/>
    <property type="match status" value="1"/>
</dbReference>
<protein>
    <submittedName>
        <fullName evidence="3">LysM peptidoglycan-binding domain-containing protein</fullName>
    </submittedName>
</protein>
<dbReference type="SUPFAM" id="SSF54106">
    <property type="entry name" value="LysM domain"/>
    <property type="match status" value="1"/>
</dbReference>
<gene>
    <name evidence="3" type="ORF">ABWT76_001496</name>
</gene>
<keyword evidence="1" id="KW-0812">Transmembrane</keyword>
<feature type="transmembrane region" description="Helical" evidence="1">
    <location>
        <begin position="49"/>
        <end position="71"/>
    </location>
</feature>
<feature type="domain" description="LysM" evidence="2">
    <location>
        <begin position="129"/>
        <end position="178"/>
    </location>
</feature>
<dbReference type="Gene3D" id="3.10.350.10">
    <property type="entry name" value="LysM domain"/>
    <property type="match status" value="1"/>
</dbReference>
<sequence>MKTYLTCPVCDRPKIEGNICPNCETDLSLIRTLTELPELPSVATKSTAIAPWVPIGVAILILLLGISLGAAGNSVYMQQGVQQNQPAVATISPALETGVSPEFPTLNPTQTPVVPSKKSDGESLLCGGFYYKVNRGDSLSRLAEKFYGDGNLWPQIMAANSPLTGRENALAIGEILLVPNLEVNCP</sequence>
<dbReference type="CDD" id="cd00118">
    <property type="entry name" value="LysM"/>
    <property type="match status" value="1"/>
</dbReference>
<dbReference type="AlphaFoldDB" id="A0AAU8JHE0"/>
<organism evidence="3">
    <name type="scientific">Planktothricoides raciborskii GIHE-MW2</name>
    <dbReference type="NCBI Taxonomy" id="2792601"/>
    <lineage>
        <taxon>Bacteria</taxon>
        <taxon>Bacillati</taxon>
        <taxon>Cyanobacteriota</taxon>
        <taxon>Cyanophyceae</taxon>
        <taxon>Oscillatoriophycideae</taxon>
        <taxon>Oscillatoriales</taxon>
        <taxon>Oscillatoriaceae</taxon>
        <taxon>Planktothricoides</taxon>
    </lineage>
</organism>
<name>A0AAU8JHE0_9CYAN</name>
<keyword evidence="1" id="KW-1133">Transmembrane helix</keyword>
<keyword evidence="1" id="KW-0472">Membrane</keyword>
<accession>A0AAU8JHE0</accession>
<dbReference type="RefSeq" id="WP_054466015.1">
    <property type="nucleotide sequence ID" value="NZ_CP159837.1"/>
</dbReference>
<dbReference type="Pfam" id="PF01476">
    <property type="entry name" value="LysM"/>
    <property type="match status" value="1"/>
</dbReference>
<dbReference type="EMBL" id="CP159837">
    <property type="protein sequence ID" value="XCM38636.1"/>
    <property type="molecule type" value="Genomic_DNA"/>
</dbReference>
<dbReference type="PROSITE" id="PS51782">
    <property type="entry name" value="LYSM"/>
    <property type="match status" value="1"/>
</dbReference>
<dbReference type="InterPro" id="IPR036779">
    <property type="entry name" value="LysM_dom_sf"/>
</dbReference>
<evidence type="ECO:0000259" key="2">
    <source>
        <dbReference type="PROSITE" id="PS51782"/>
    </source>
</evidence>
<evidence type="ECO:0000256" key="1">
    <source>
        <dbReference type="SAM" id="Phobius"/>
    </source>
</evidence>
<reference evidence="3" key="1">
    <citation type="submission" date="2024-07" db="EMBL/GenBank/DDBJ databases">
        <authorList>
            <person name="Kim Y.J."/>
            <person name="Jeong J.Y."/>
        </authorList>
    </citation>
    <scope>NUCLEOTIDE SEQUENCE</scope>
    <source>
        <strain evidence="3">GIHE-MW2</strain>
    </source>
</reference>
<proteinExistence type="predicted"/>
<dbReference type="InterPro" id="IPR018392">
    <property type="entry name" value="LysM"/>
</dbReference>